<name>A0A2T5YLH8_9BACT</name>
<evidence type="ECO:0000256" key="1">
    <source>
        <dbReference type="SAM" id="Phobius"/>
    </source>
</evidence>
<dbReference type="AlphaFoldDB" id="A0A2T5YLH8"/>
<keyword evidence="3" id="KW-1185">Reference proteome</keyword>
<reference evidence="2 3" key="1">
    <citation type="submission" date="2018-04" db="EMBL/GenBank/DDBJ databases">
        <title>Genomic Encyclopedia of Archaeal and Bacterial Type Strains, Phase II (KMG-II): from individual species to whole genera.</title>
        <authorList>
            <person name="Goeker M."/>
        </authorList>
    </citation>
    <scope>NUCLEOTIDE SEQUENCE [LARGE SCALE GENOMIC DNA]</scope>
    <source>
        <strain evidence="2 3">DSM 100162</strain>
    </source>
</reference>
<protein>
    <submittedName>
        <fullName evidence="2">Uncharacterized protein</fullName>
    </submittedName>
</protein>
<sequence length="135" mass="16026">MLPDLRTKDKTTKTMIYMHQFIPRNASHRLQQLQHWGRLRQEQVGQAYYLTKDTVLQFLRRQLERGNWREVQEVLRGKPMTRAGQFLYHELRDRVIGKLIMRLGLRKIIAVGLAMVLLPVILAQVAGELLRRIRQ</sequence>
<accession>A0A2T5YLH8</accession>
<proteinExistence type="predicted"/>
<organism evidence="2 3">
    <name type="scientific">Pontibacter mucosus</name>
    <dbReference type="NCBI Taxonomy" id="1649266"/>
    <lineage>
        <taxon>Bacteria</taxon>
        <taxon>Pseudomonadati</taxon>
        <taxon>Bacteroidota</taxon>
        <taxon>Cytophagia</taxon>
        <taxon>Cytophagales</taxon>
        <taxon>Hymenobacteraceae</taxon>
        <taxon>Pontibacter</taxon>
    </lineage>
</organism>
<feature type="transmembrane region" description="Helical" evidence="1">
    <location>
        <begin position="108"/>
        <end position="127"/>
    </location>
</feature>
<keyword evidence="1" id="KW-1133">Transmembrane helix</keyword>
<evidence type="ECO:0000313" key="3">
    <source>
        <dbReference type="Proteomes" id="UP000244225"/>
    </source>
</evidence>
<dbReference type="Proteomes" id="UP000244225">
    <property type="component" value="Unassembled WGS sequence"/>
</dbReference>
<keyword evidence="1" id="KW-0812">Transmembrane</keyword>
<comment type="caution">
    <text evidence="2">The sequence shown here is derived from an EMBL/GenBank/DDBJ whole genome shotgun (WGS) entry which is preliminary data.</text>
</comment>
<evidence type="ECO:0000313" key="2">
    <source>
        <dbReference type="EMBL" id="PTX20141.1"/>
    </source>
</evidence>
<keyword evidence="1" id="KW-0472">Membrane</keyword>
<dbReference type="EMBL" id="QBKI01000003">
    <property type="protein sequence ID" value="PTX20141.1"/>
    <property type="molecule type" value="Genomic_DNA"/>
</dbReference>
<gene>
    <name evidence="2" type="ORF">C8N40_103216</name>
</gene>